<evidence type="ECO:0000259" key="7">
    <source>
        <dbReference type="PROSITE" id="PS51918"/>
    </source>
</evidence>
<evidence type="ECO:0000256" key="2">
    <source>
        <dbReference type="ARBA" id="ARBA00022691"/>
    </source>
</evidence>
<dbReference type="GO" id="GO:0003824">
    <property type="term" value="F:catalytic activity"/>
    <property type="evidence" value="ECO:0007669"/>
    <property type="project" value="InterPro"/>
</dbReference>
<evidence type="ECO:0000313" key="9">
    <source>
        <dbReference type="Proteomes" id="UP000467148"/>
    </source>
</evidence>
<proteinExistence type="predicted"/>
<dbReference type="Gene3D" id="3.80.30.20">
    <property type="entry name" value="tm_1862 like domain"/>
    <property type="match status" value="1"/>
</dbReference>
<evidence type="ECO:0000256" key="3">
    <source>
        <dbReference type="ARBA" id="ARBA00022723"/>
    </source>
</evidence>
<dbReference type="InterPro" id="IPR006158">
    <property type="entry name" value="Cobalamin-bd"/>
</dbReference>
<dbReference type="InterPro" id="IPR007197">
    <property type="entry name" value="rSAM"/>
</dbReference>
<dbReference type="Gene3D" id="3.40.50.280">
    <property type="entry name" value="Cobalamin-binding domain"/>
    <property type="match status" value="1"/>
</dbReference>
<feature type="domain" description="B12-binding" evidence="6">
    <location>
        <begin position="10"/>
        <end position="170"/>
    </location>
</feature>
<keyword evidence="9" id="KW-1185">Reference proteome</keyword>
<protein>
    <submittedName>
        <fullName evidence="8">B12-binding domain-containing radical SAM protein</fullName>
    </submittedName>
</protein>
<dbReference type="EMBL" id="AP022596">
    <property type="protein sequence ID" value="BBY65752.1"/>
    <property type="molecule type" value="Genomic_DNA"/>
</dbReference>
<accession>A0A7I7T906</accession>
<dbReference type="Pfam" id="PF02310">
    <property type="entry name" value="B12-binding"/>
    <property type="match status" value="1"/>
</dbReference>
<dbReference type="InterPro" id="IPR006638">
    <property type="entry name" value="Elp3/MiaA/NifB-like_rSAM"/>
</dbReference>
<comment type="cofactor">
    <cofactor evidence="1">
        <name>[4Fe-4S] cluster</name>
        <dbReference type="ChEBI" id="CHEBI:49883"/>
    </cofactor>
</comment>
<organism evidence="8 9">
    <name type="scientific">Mycolicibacterium helvum</name>
    <dbReference type="NCBI Taxonomy" id="1534349"/>
    <lineage>
        <taxon>Bacteria</taxon>
        <taxon>Bacillati</taxon>
        <taxon>Actinomycetota</taxon>
        <taxon>Actinomycetes</taxon>
        <taxon>Mycobacteriales</taxon>
        <taxon>Mycobacteriaceae</taxon>
        <taxon>Mycolicibacterium</taxon>
    </lineage>
</organism>
<dbReference type="CDD" id="cd01335">
    <property type="entry name" value="Radical_SAM"/>
    <property type="match status" value="1"/>
</dbReference>
<dbReference type="PANTHER" id="PTHR43409:SF3">
    <property type="entry name" value="HYPOTHETICAL METHYLTRANSFERASE"/>
    <property type="match status" value="1"/>
</dbReference>
<evidence type="ECO:0000256" key="4">
    <source>
        <dbReference type="ARBA" id="ARBA00023004"/>
    </source>
</evidence>
<evidence type="ECO:0000256" key="5">
    <source>
        <dbReference type="ARBA" id="ARBA00023014"/>
    </source>
</evidence>
<dbReference type="AlphaFoldDB" id="A0A7I7T906"/>
<dbReference type="SFLD" id="SFLDS00029">
    <property type="entry name" value="Radical_SAM"/>
    <property type="match status" value="1"/>
</dbReference>
<dbReference type="InterPro" id="IPR025274">
    <property type="entry name" value="DUF4070"/>
</dbReference>
<dbReference type="GO" id="GO:0005829">
    <property type="term" value="C:cytosol"/>
    <property type="evidence" value="ECO:0007669"/>
    <property type="project" value="TreeGrafter"/>
</dbReference>
<dbReference type="PANTHER" id="PTHR43409">
    <property type="entry name" value="ANAEROBIC MAGNESIUM-PROTOPORPHYRIN IX MONOMETHYL ESTER CYCLASE-RELATED"/>
    <property type="match status" value="1"/>
</dbReference>
<sequence length="549" mass="62705">MPRSASSCGLGSGWQATPPNVYEFDSEQTTVANIVLINPRFEVSYWGLEHALPLLGKKCNVPTACLPLLAALTPDVHHVTLIDENVEDIDFEKVAQADLVGLTGMIVQRQRMREILTELKARGVFVVVGGPWVSVQEDYFDGLADAIFVGEAETTWPQFLDDWANGRHQYRYEQADRTDMTQVPVPRYDLLKTKNYVFGSVQFSRGCPFQCEFCDIIVTFGRKPRLKTSAQVIAELEAMRKENLFIAFIVDDNLIGNKAAVKVLLQDVAAWQEREGYPFQFFTEASLNLAEDDELMELMVAANITVVFIGIESPNEDSLKEAKKYQNVKKGGTIVDRVRKVQDSGLEVWCGMIVGFDNDDARIFKEQAEFIEQTDIMHAMVGMLAAIPKTPLHARLANEGRLDLDDEQAFGTNVIPLNMSREELRDGYISLMRDLYDPDSYFDRLESLYFTRKFDFGRARNAYLRNHPWRRRKAQLLDGGRALGLFLLLMKNVPDAQLRKVYRRRMMTILHRRPDPGVLFVSVVKCATHYHHYTMSREMSERRTLVNTF</sequence>
<evidence type="ECO:0000256" key="1">
    <source>
        <dbReference type="ARBA" id="ARBA00001966"/>
    </source>
</evidence>
<dbReference type="GO" id="GO:0046872">
    <property type="term" value="F:metal ion binding"/>
    <property type="evidence" value="ECO:0007669"/>
    <property type="project" value="UniProtKB-KW"/>
</dbReference>
<dbReference type="SFLD" id="SFLDG01082">
    <property type="entry name" value="B12-binding_domain_containing"/>
    <property type="match status" value="1"/>
</dbReference>
<keyword evidence="4" id="KW-0408">Iron</keyword>
<dbReference type="GO" id="GO:0031419">
    <property type="term" value="F:cobalamin binding"/>
    <property type="evidence" value="ECO:0007669"/>
    <property type="project" value="InterPro"/>
</dbReference>
<gene>
    <name evidence="8" type="ORF">MHEL_39950</name>
</gene>
<dbReference type="InterPro" id="IPR034530">
    <property type="entry name" value="HpnP-like"/>
</dbReference>
<name>A0A7I7T906_9MYCO</name>
<feature type="domain" description="Radical SAM core" evidence="7">
    <location>
        <begin position="193"/>
        <end position="426"/>
    </location>
</feature>
<keyword evidence="5" id="KW-0411">Iron-sulfur</keyword>
<dbReference type="InterPro" id="IPR058240">
    <property type="entry name" value="rSAM_sf"/>
</dbReference>
<dbReference type="Pfam" id="PF04055">
    <property type="entry name" value="Radical_SAM"/>
    <property type="match status" value="1"/>
</dbReference>
<dbReference type="InterPro" id="IPR023404">
    <property type="entry name" value="rSAM_horseshoe"/>
</dbReference>
<dbReference type="Proteomes" id="UP000467148">
    <property type="component" value="Chromosome"/>
</dbReference>
<dbReference type="SMART" id="SM00729">
    <property type="entry name" value="Elp3"/>
    <property type="match status" value="1"/>
</dbReference>
<dbReference type="Pfam" id="PF13282">
    <property type="entry name" value="DUF4070"/>
    <property type="match status" value="1"/>
</dbReference>
<dbReference type="KEGG" id="mhev:MHEL_39950"/>
<dbReference type="SFLD" id="SFLDG01123">
    <property type="entry name" value="methyltransferase_(Class_B)"/>
    <property type="match status" value="1"/>
</dbReference>
<dbReference type="PROSITE" id="PS51918">
    <property type="entry name" value="RADICAL_SAM"/>
    <property type="match status" value="1"/>
</dbReference>
<keyword evidence="3" id="KW-0479">Metal-binding</keyword>
<dbReference type="SUPFAM" id="SSF102114">
    <property type="entry name" value="Radical SAM enzymes"/>
    <property type="match status" value="1"/>
</dbReference>
<reference evidence="8 9" key="1">
    <citation type="journal article" date="2019" name="Emerg. Microbes Infect.">
        <title>Comprehensive subspecies identification of 175 nontuberculous mycobacteria species based on 7547 genomic profiles.</title>
        <authorList>
            <person name="Matsumoto Y."/>
            <person name="Kinjo T."/>
            <person name="Motooka D."/>
            <person name="Nabeya D."/>
            <person name="Jung N."/>
            <person name="Uechi K."/>
            <person name="Horii T."/>
            <person name="Iida T."/>
            <person name="Fujita J."/>
            <person name="Nakamura S."/>
        </authorList>
    </citation>
    <scope>NUCLEOTIDE SEQUENCE [LARGE SCALE GENOMIC DNA]</scope>
    <source>
        <strain evidence="8 9">JCM 30396</strain>
    </source>
</reference>
<keyword evidence="2" id="KW-0949">S-adenosyl-L-methionine</keyword>
<dbReference type="InterPro" id="IPR034466">
    <property type="entry name" value="Methyltransferase_Class_B"/>
</dbReference>
<dbReference type="InterPro" id="IPR051198">
    <property type="entry name" value="BchE-like"/>
</dbReference>
<evidence type="ECO:0000259" key="6">
    <source>
        <dbReference type="PROSITE" id="PS51332"/>
    </source>
</evidence>
<evidence type="ECO:0000313" key="8">
    <source>
        <dbReference type="EMBL" id="BBY65752.1"/>
    </source>
</evidence>
<dbReference type="GO" id="GO:0051536">
    <property type="term" value="F:iron-sulfur cluster binding"/>
    <property type="evidence" value="ECO:0007669"/>
    <property type="project" value="UniProtKB-KW"/>
</dbReference>
<dbReference type="SFLD" id="SFLDF00303">
    <property type="entry name" value="hopanoid_C2-methyltransferase"/>
    <property type="match status" value="1"/>
</dbReference>
<dbReference type="PROSITE" id="PS51332">
    <property type="entry name" value="B12_BINDING"/>
    <property type="match status" value="1"/>
</dbReference>